<feature type="domain" description="J" evidence="2">
    <location>
        <begin position="7"/>
        <end position="59"/>
    </location>
</feature>
<dbReference type="CDD" id="cd06257">
    <property type="entry name" value="DnaJ"/>
    <property type="match status" value="1"/>
</dbReference>
<dbReference type="InterPro" id="IPR001623">
    <property type="entry name" value="DnaJ_domain"/>
</dbReference>
<name>F0VK72_NEOCL</name>
<reference evidence="4" key="4">
    <citation type="journal article" date="2015" name="PLoS ONE">
        <title>Comprehensive Evaluation of Toxoplasma gondii VEG and Neospora caninum LIV Genomes with Tachyzoite Stage Transcriptome and Proteome Defines Novel Transcript Features.</title>
        <authorList>
            <person name="Ramaprasad A."/>
            <person name="Mourier T."/>
            <person name="Naeem R."/>
            <person name="Malas T.B."/>
            <person name="Moussa E."/>
            <person name="Panigrahi A."/>
            <person name="Vermont S.J."/>
            <person name="Otto T.D."/>
            <person name="Wastling J."/>
            <person name="Pain A."/>
        </authorList>
    </citation>
    <scope>NUCLEOTIDE SEQUENCE</scope>
    <source>
        <strain evidence="4">Liverpool</strain>
    </source>
</reference>
<dbReference type="VEuPathDB" id="ToxoDB:NCLIV_049020"/>
<dbReference type="AlphaFoldDB" id="F0VK72"/>
<dbReference type="OrthoDB" id="332177at2759"/>
<dbReference type="GeneID" id="13442404"/>
<feature type="compositionally biased region" description="Basic and acidic residues" evidence="1">
    <location>
        <begin position="37"/>
        <end position="48"/>
    </location>
</feature>
<dbReference type="EMBL" id="LN714485">
    <property type="protein sequence ID" value="CEL69186.1"/>
    <property type="molecule type" value="Genomic_DNA"/>
</dbReference>
<dbReference type="InterPro" id="IPR052763">
    <property type="entry name" value="DnaJ_C4"/>
</dbReference>
<gene>
    <name evidence="4" type="ORF">BN1204_049020</name>
    <name evidence="3" type="ORF">NCLIV_049020</name>
</gene>
<dbReference type="SUPFAM" id="SSF46565">
    <property type="entry name" value="Chaperone J-domain"/>
    <property type="match status" value="1"/>
</dbReference>
<accession>F0VK72</accession>
<reference evidence="5" key="3">
    <citation type="journal article" date="2012" name="PLoS Pathog.">
        <title>Comparative genomics of the apicomplexan parasites Toxoplasma gondii and Neospora caninum: Coccidia differing in host range and transmission strategy.</title>
        <authorList>
            <person name="Reid A.J."/>
            <person name="Vermont S.J."/>
            <person name="Cotton J.A."/>
            <person name="Harris D."/>
            <person name="Hill-Cawthorne G.A."/>
            <person name="Konen-Waisman S."/>
            <person name="Latham S.M."/>
            <person name="Mourier T."/>
            <person name="Norton R."/>
            <person name="Quail M.A."/>
            <person name="Sanders M."/>
            <person name="Shanmugam D."/>
            <person name="Sohal A."/>
            <person name="Wasmuth J.D."/>
            <person name="Brunk B."/>
            <person name="Grigg M.E."/>
            <person name="Howard J.C."/>
            <person name="Parkinson J."/>
            <person name="Roos D.S."/>
            <person name="Trees A.J."/>
            <person name="Berriman M."/>
            <person name="Pain A."/>
            <person name="Wastling J.M."/>
        </authorList>
    </citation>
    <scope>NUCLEOTIDE SEQUENCE [LARGE SCALE GENOMIC DNA]</scope>
    <source>
        <strain evidence="5">Liverpool</strain>
    </source>
</reference>
<feature type="region of interest" description="Disordered" evidence="1">
    <location>
        <begin position="37"/>
        <end position="137"/>
    </location>
</feature>
<dbReference type="EMBL" id="FR823391">
    <property type="protein sequence ID" value="CBZ54473.1"/>
    <property type="molecule type" value="Genomic_DNA"/>
</dbReference>
<sequence length="337" mass="36375">MGKAQPSPYEILGVAPNASRAEIRAAFFRAARVCHPDKQQQLQRRSEQDGCPLLCEADAQSSKPDPKSAVSDGWSADGRLPSLSPDSVGDPSGIQRRKDDRADAHVVSEETENAPRSQRLEQLGRKTDGLPVENTLSSKGAASRDFVTLKQAFDALQLTETRQEVDQALLRRELAHATRVRFSDLQWLDEDLCFFACRCGEDIPLDACDLETRRCARRKSKTSPRGPSSASSGAEESGLSTSRDGGSARSAPVLPCVAGGANRLSTERPATGGEGEESANFDEKAQRKRREDGETGRDENGGGKREGKRENGAGVEDEVLIEVSCESCSLTICVVDA</sequence>
<dbReference type="InterPro" id="IPR036869">
    <property type="entry name" value="J_dom_sf"/>
</dbReference>
<feature type="compositionally biased region" description="Basic and acidic residues" evidence="1">
    <location>
        <begin position="96"/>
        <end position="108"/>
    </location>
</feature>
<evidence type="ECO:0000313" key="3">
    <source>
        <dbReference type="EMBL" id="CBZ54473.1"/>
    </source>
</evidence>
<organism evidence="3 5">
    <name type="scientific">Neospora caninum (strain Liverpool)</name>
    <dbReference type="NCBI Taxonomy" id="572307"/>
    <lineage>
        <taxon>Eukaryota</taxon>
        <taxon>Sar</taxon>
        <taxon>Alveolata</taxon>
        <taxon>Apicomplexa</taxon>
        <taxon>Conoidasida</taxon>
        <taxon>Coccidia</taxon>
        <taxon>Eucoccidiorida</taxon>
        <taxon>Eimeriorina</taxon>
        <taxon>Sarcocystidae</taxon>
        <taxon>Neospora</taxon>
    </lineage>
</organism>
<dbReference type="Proteomes" id="UP000007494">
    <property type="component" value="Chromosome X"/>
</dbReference>
<dbReference type="SMART" id="SM00271">
    <property type="entry name" value="DnaJ"/>
    <property type="match status" value="1"/>
</dbReference>
<evidence type="ECO:0000256" key="1">
    <source>
        <dbReference type="SAM" id="MobiDB-lite"/>
    </source>
</evidence>
<dbReference type="OMA" id="FFVCRCG"/>
<dbReference type="InParanoid" id="F0VK72"/>
<dbReference type="PROSITE" id="PS50076">
    <property type="entry name" value="DNAJ_2"/>
    <property type="match status" value="1"/>
</dbReference>
<dbReference type="RefSeq" id="XP_003884503.1">
    <property type="nucleotide sequence ID" value="XM_003884454.1"/>
</dbReference>
<evidence type="ECO:0000313" key="5">
    <source>
        <dbReference type="Proteomes" id="UP000007494"/>
    </source>
</evidence>
<evidence type="ECO:0000313" key="4">
    <source>
        <dbReference type="EMBL" id="CEL69186.1"/>
    </source>
</evidence>
<feature type="region of interest" description="Disordered" evidence="1">
    <location>
        <begin position="216"/>
        <end position="316"/>
    </location>
</feature>
<dbReference type="Gene3D" id="1.10.287.110">
    <property type="entry name" value="DnaJ domain"/>
    <property type="match status" value="1"/>
</dbReference>
<dbReference type="Pfam" id="PF00226">
    <property type="entry name" value="DnaJ"/>
    <property type="match status" value="1"/>
</dbReference>
<dbReference type="PANTHER" id="PTHR44825">
    <property type="match status" value="1"/>
</dbReference>
<evidence type="ECO:0000259" key="2">
    <source>
        <dbReference type="PROSITE" id="PS50076"/>
    </source>
</evidence>
<feature type="compositionally biased region" description="Basic and acidic residues" evidence="1">
    <location>
        <begin position="118"/>
        <end position="128"/>
    </location>
</feature>
<dbReference type="eggNOG" id="ENOG502QZ64">
    <property type="taxonomic scope" value="Eukaryota"/>
</dbReference>
<feature type="compositionally biased region" description="Basic and acidic residues" evidence="1">
    <location>
        <begin position="281"/>
        <end position="311"/>
    </location>
</feature>
<feature type="compositionally biased region" description="Low complexity" evidence="1">
    <location>
        <begin position="223"/>
        <end position="242"/>
    </location>
</feature>
<reference evidence="3" key="2">
    <citation type="submission" date="2011-03" db="EMBL/GenBank/DDBJ databases">
        <title>Comparative genomics and transcriptomics of Neospora caninum and Toxoplasma gondii.</title>
        <authorList>
            <person name="Reid A.J."/>
            <person name="Sohal A."/>
            <person name="Harris D."/>
            <person name="Quail M."/>
            <person name="Sanders M."/>
            <person name="Berriman M."/>
            <person name="Wastling J.M."/>
            <person name="Pain A."/>
        </authorList>
    </citation>
    <scope>NUCLEOTIDE SEQUENCE</scope>
    <source>
        <strain evidence="3">Liverpool</strain>
    </source>
</reference>
<reference evidence="3" key="1">
    <citation type="submission" date="2011-02" db="EMBL/GenBank/DDBJ databases">
        <authorList>
            <person name="Aslett M."/>
        </authorList>
    </citation>
    <scope>NUCLEOTIDE SEQUENCE</scope>
    <source>
        <strain evidence="3">Liverpool</strain>
    </source>
</reference>
<dbReference type="PANTHER" id="PTHR44825:SF1">
    <property type="entry name" value="DNAJ HOMOLOG SUBFAMILY C MEMBER 4"/>
    <property type="match status" value="1"/>
</dbReference>
<proteinExistence type="predicted"/>
<protein>
    <submittedName>
        <fullName evidence="4">DnaJ domain-containing protein, putative</fullName>
    </submittedName>
    <submittedName>
        <fullName evidence="3">Putative DnaJ domain-containing protein</fullName>
    </submittedName>
</protein>
<keyword evidence="5" id="KW-1185">Reference proteome</keyword>